<reference evidence="7 8" key="1">
    <citation type="journal article" date="2020" name="Antonie Van Leeuwenhoek">
        <title>Rhodopirellula heiligendammensis sp. nov., Rhodopirellula pilleata sp. nov., and Rhodopirellula solitaria sp. nov. isolated from natural or artificial marine surfaces in Northern Germany and California, USA, and emended description of the genus Rhodopirellula.</title>
        <authorList>
            <person name="Kallscheuer N."/>
            <person name="Wiegand S."/>
            <person name="Jogler M."/>
            <person name="Boedeker C."/>
            <person name="Peeters S.H."/>
            <person name="Rast P."/>
            <person name="Heuer A."/>
            <person name="Jetten M.S.M."/>
            <person name="Rohde M."/>
            <person name="Jogler C."/>
        </authorList>
    </citation>
    <scope>NUCLEOTIDE SEQUENCE [LARGE SCALE GENOMIC DNA]</scope>
    <source>
        <strain evidence="7 8">Poly21</strain>
    </source>
</reference>
<keyword evidence="2 5" id="KW-0862">Zinc</keyword>
<dbReference type="Proteomes" id="UP000319908">
    <property type="component" value="Unassembled WGS sequence"/>
</dbReference>
<dbReference type="Gene3D" id="3.40.630.10">
    <property type="entry name" value="Zn peptidases"/>
    <property type="match status" value="1"/>
</dbReference>
<keyword evidence="7" id="KW-0031">Aminopeptidase</keyword>
<dbReference type="Pfam" id="PF01546">
    <property type="entry name" value="Peptidase_M20"/>
    <property type="match status" value="1"/>
</dbReference>
<dbReference type="Gene3D" id="3.30.70.360">
    <property type="match status" value="1"/>
</dbReference>
<keyword evidence="5" id="KW-0479">Metal-binding</keyword>
<evidence type="ECO:0000256" key="4">
    <source>
        <dbReference type="PIRSR" id="PIRSR037215-1"/>
    </source>
</evidence>
<keyword evidence="7" id="KW-0645">Protease</keyword>
<dbReference type="NCBIfam" id="TIGR01882">
    <property type="entry name" value="peptidase-T"/>
    <property type="match status" value="1"/>
</dbReference>
<dbReference type="GO" id="GO:0006518">
    <property type="term" value="P:peptide metabolic process"/>
    <property type="evidence" value="ECO:0007669"/>
    <property type="project" value="InterPro"/>
</dbReference>
<feature type="domain" description="Peptidase M20 dimerisation" evidence="6">
    <location>
        <begin position="218"/>
        <end position="316"/>
    </location>
</feature>
<feature type="binding site" evidence="5">
    <location>
        <position position="151"/>
    </location>
    <ligand>
        <name>Zn(2+)</name>
        <dbReference type="ChEBI" id="CHEBI:29105"/>
        <label>2</label>
    </ligand>
</feature>
<accession>A0A5C6BW87</accession>
<dbReference type="SUPFAM" id="SSF53187">
    <property type="entry name" value="Zn-dependent exopeptidases"/>
    <property type="match status" value="1"/>
</dbReference>
<evidence type="ECO:0000313" key="7">
    <source>
        <dbReference type="EMBL" id="TWU16543.1"/>
    </source>
</evidence>
<dbReference type="GO" id="GO:0045148">
    <property type="term" value="F:tripeptide aminopeptidase activity"/>
    <property type="evidence" value="ECO:0007669"/>
    <property type="project" value="UniProtKB-UniRule"/>
</dbReference>
<sequence>MPATSITDLRLRSDRLLDRFLRYVRLDTAADPQSQTYPSSAKQLVLGKLLADELTAMGIEGVELTCDGLVIATVPATIAGDVPVVAAVAHLDTSPEAPSDSVHPQVIENYAGGDIALPNGAVIAVANCVELEQMVGDTLITTDGTTLLGGDDKAGVAIIMEAAHTLMEHPEIPHGPLRVVMTCDEEIGHGTDKVDLTQLAATVAYTIDGGGRGQIDVETFSADAVTVTFTGHNIHPAIAKDRMVNSTRAAARFVESLPIASETPETTEGRDGFIHVHDIHGGVGATRVELILRSFDTEQLAQYAHRVQQLAEAAAADISGTRVQCAVRKQYRNLREGLERLPEAVSLAERAFSNIGVSCTREIVRGGTDGSQLTEKGLPTPNLSSGQHNIHSVLEFANLNEMCDATKHLIELLRLWGEKRS</sequence>
<feature type="active site" description="Proton acceptor" evidence="4">
    <location>
        <position position="185"/>
    </location>
</feature>
<dbReference type="GO" id="GO:0005829">
    <property type="term" value="C:cytosol"/>
    <property type="evidence" value="ECO:0007669"/>
    <property type="project" value="TreeGrafter"/>
</dbReference>
<dbReference type="Pfam" id="PF07687">
    <property type="entry name" value="M20_dimer"/>
    <property type="match status" value="1"/>
</dbReference>
<dbReference type="OrthoDB" id="9804934at2"/>
<keyword evidence="8" id="KW-1185">Reference proteome</keyword>
<dbReference type="PANTHER" id="PTHR42994">
    <property type="entry name" value="PEPTIDASE T"/>
    <property type="match status" value="1"/>
</dbReference>
<keyword evidence="1 7" id="KW-0378">Hydrolase</keyword>
<feature type="binding site" evidence="5">
    <location>
        <position position="186"/>
    </location>
    <ligand>
        <name>Zn(2+)</name>
        <dbReference type="ChEBI" id="CHEBI:29105"/>
        <label>2</label>
    </ligand>
</feature>
<feature type="binding site" evidence="5">
    <location>
        <position position="208"/>
    </location>
    <ligand>
        <name>Zn(2+)</name>
        <dbReference type="ChEBI" id="CHEBI:29105"/>
        <label>1</label>
    </ligand>
</feature>
<gene>
    <name evidence="7" type="primary">pepT_2</name>
    <name evidence="7" type="ORF">Poly21_37480</name>
</gene>
<evidence type="ECO:0000256" key="2">
    <source>
        <dbReference type="ARBA" id="ARBA00022833"/>
    </source>
</evidence>
<organism evidence="7 8">
    <name type="scientific">Allorhodopirellula heiligendammensis</name>
    <dbReference type="NCBI Taxonomy" id="2714739"/>
    <lineage>
        <taxon>Bacteria</taxon>
        <taxon>Pseudomonadati</taxon>
        <taxon>Planctomycetota</taxon>
        <taxon>Planctomycetia</taxon>
        <taxon>Pirellulales</taxon>
        <taxon>Pirellulaceae</taxon>
        <taxon>Allorhodopirellula</taxon>
    </lineage>
</organism>
<evidence type="ECO:0000256" key="5">
    <source>
        <dbReference type="PIRSR" id="PIRSR037215-2"/>
    </source>
</evidence>
<proteinExistence type="predicted"/>
<comment type="caution">
    <text evidence="7">The sequence shown here is derived from an EMBL/GenBank/DDBJ whole genome shotgun (WGS) entry which is preliminary data.</text>
</comment>
<dbReference type="SUPFAM" id="SSF55031">
    <property type="entry name" value="Bacterial exopeptidase dimerisation domain"/>
    <property type="match status" value="1"/>
</dbReference>
<evidence type="ECO:0000259" key="6">
    <source>
        <dbReference type="Pfam" id="PF07687"/>
    </source>
</evidence>
<evidence type="ECO:0000313" key="8">
    <source>
        <dbReference type="Proteomes" id="UP000319908"/>
    </source>
</evidence>
<dbReference type="InterPro" id="IPR010161">
    <property type="entry name" value="Peptidase_M20B"/>
</dbReference>
<feature type="active site" evidence="4">
    <location>
        <position position="92"/>
    </location>
</feature>
<dbReference type="NCBIfam" id="NF009920">
    <property type="entry name" value="PRK13381.1"/>
    <property type="match status" value="1"/>
</dbReference>
<feature type="binding site" evidence="5">
    <location>
        <position position="151"/>
    </location>
    <ligand>
        <name>Zn(2+)</name>
        <dbReference type="ChEBI" id="CHEBI:29105"/>
        <label>1</label>
    </ligand>
</feature>
<dbReference type="AlphaFoldDB" id="A0A5C6BW87"/>
<dbReference type="GO" id="GO:0008270">
    <property type="term" value="F:zinc ion binding"/>
    <property type="evidence" value="ECO:0007669"/>
    <property type="project" value="InterPro"/>
</dbReference>
<protein>
    <recommendedName>
        <fullName evidence="3">Peptidase T</fullName>
        <ecNumber evidence="3">3.4.11.4</ecNumber>
    </recommendedName>
</protein>
<dbReference type="RefSeq" id="WP_146408169.1">
    <property type="nucleotide sequence ID" value="NZ_SJPU01000002.1"/>
</dbReference>
<name>A0A5C6BW87_9BACT</name>
<feature type="binding site" evidence="5">
    <location>
        <position position="391"/>
    </location>
    <ligand>
        <name>Zn(2+)</name>
        <dbReference type="ChEBI" id="CHEBI:29105"/>
        <label>2</label>
    </ligand>
</feature>
<dbReference type="PANTHER" id="PTHR42994:SF1">
    <property type="entry name" value="PEPTIDASE T"/>
    <property type="match status" value="1"/>
</dbReference>
<dbReference type="EMBL" id="SJPU01000002">
    <property type="protein sequence ID" value="TWU16543.1"/>
    <property type="molecule type" value="Genomic_DNA"/>
</dbReference>
<dbReference type="InterPro" id="IPR002933">
    <property type="entry name" value="Peptidase_M20"/>
</dbReference>
<dbReference type="NCBIfam" id="NF003976">
    <property type="entry name" value="PRK05469.1"/>
    <property type="match status" value="1"/>
</dbReference>
<comment type="cofactor">
    <cofactor evidence="5">
        <name>Zn(2+)</name>
        <dbReference type="ChEBI" id="CHEBI:29105"/>
    </cofactor>
    <text evidence="5">Binds 2 Zn(2+) ions per subunit.</text>
</comment>
<dbReference type="PIRSF" id="PIRSF037215">
    <property type="entry name" value="Peptidase_M20B"/>
    <property type="match status" value="1"/>
</dbReference>
<evidence type="ECO:0000256" key="3">
    <source>
        <dbReference type="NCBIfam" id="TIGR01882"/>
    </source>
</evidence>
<dbReference type="InterPro" id="IPR036264">
    <property type="entry name" value="Bact_exopeptidase_dim_dom"/>
</dbReference>
<feature type="binding site" evidence="5">
    <location>
        <position position="90"/>
    </location>
    <ligand>
        <name>Zn(2+)</name>
        <dbReference type="ChEBI" id="CHEBI:29105"/>
        <label>1</label>
    </ligand>
</feature>
<dbReference type="GO" id="GO:0006508">
    <property type="term" value="P:proteolysis"/>
    <property type="evidence" value="ECO:0007669"/>
    <property type="project" value="UniProtKB-UniRule"/>
</dbReference>
<dbReference type="InterPro" id="IPR011650">
    <property type="entry name" value="Peptidase_M20_dimer"/>
</dbReference>
<dbReference type="EC" id="3.4.11.4" evidence="3"/>
<evidence type="ECO:0000256" key="1">
    <source>
        <dbReference type="ARBA" id="ARBA00022801"/>
    </source>
</evidence>